<dbReference type="EMBL" id="AJSR01001182">
    <property type="protein sequence ID" value="EKM31451.1"/>
    <property type="molecule type" value="Genomic_DNA"/>
</dbReference>
<protein>
    <submittedName>
        <fullName evidence="1">Uncharacterized protein</fullName>
    </submittedName>
</protein>
<evidence type="ECO:0000313" key="2">
    <source>
        <dbReference type="Proteomes" id="UP000008367"/>
    </source>
</evidence>
<dbReference type="AlphaFoldDB" id="A0A454CYF9"/>
<accession>A0A454CYF9</accession>
<organism evidence="1 2">
    <name type="scientific">Vibrio harveyi</name>
    <name type="common">Beneckea harveyi</name>
    <dbReference type="NCBI Taxonomy" id="669"/>
    <lineage>
        <taxon>Bacteria</taxon>
        <taxon>Pseudomonadati</taxon>
        <taxon>Pseudomonadota</taxon>
        <taxon>Gammaproteobacteria</taxon>
        <taxon>Vibrionales</taxon>
        <taxon>Vibrionaceae</taxon>
        <taxon>Vibrio</taxon>
    </lineage>
</organism>
<gene>
    <name evidence="1" type="ORF">VCHENC02_2907</name>
</gene>
<name>A0A454CYF9_VIBHA</name>
<reference evidence="1 2" key="1">
    <citation type="submission" date="2012-10" db="EMBL/GenBank/DDBJ databases">
        <title>Genome sequence of Vibrio Cholerae HENC-02.</title>
        <authorList>
            <person name="Eppinger M."/>
            <person name="Hasan N.A."/>
            <person name="Sengamalay N."/>
            <person name="Hine E."/>
            <person name="Su Q."/>
            <person name="Daugherty S.C."/>
            <person name="Young S."/>
            <person name="Sadzewicz L."/>
            <person name="Tallon L."/>
            <person name="Cebula T.A."/>
            <person name="Ravel J."/>
            <person name="Colwell R.R."/>
        </authorList>
    </citation>
    <scope>NUCLEOTIDE SEQUENCE [LARGE SCALE GENOMIC DNA]</scope>
    <source>
        <strain evidence="1 2">HENC-02</strain>
    </source>
</reference>
<proteinExistence type="predicted"/>
<feature type="non-terminal residue" evidence="1">
    <location>
        <position position="36"/>
    </location>
</feature>
<dbReference type="Proteomes" id="UP000008367">
    <property type="component" value="Unassembled WGS sequence"/>
</dbReference>
<evidence type="ECO:0000313" key="1">
    <source>
        <dbReference type="EMBL" id="EKM31451.1"/>
    </source>
</evidence>
<comment type="caution">
    <text evidence="1">The sequence shown here is derived from an EMBL/GenBank/DDBJ whole genome shotgun (WGS) entry which is preliminary data.</text>
</comment>
<sequence>MSEDEKRHLGLRARGHVMKHYSLTATSKKWLDLYKN</sequence>